<keyword evidence="3" id="KW-0378">Hydrolase</keyword>
<dbReference type="Proteomes" id="UP000253094">
    <property type="component" value="Unassembled WGS sequence"/>
</dbReference>
<comment type="caution">
    <text evidence="3">The sequence shown here is derived from an EMBL/GenBank/DDBJ whole genome shotgun (WGS) entry which is preliminary data.</text>
</comment>
<keyword evidence="3" id="KW-0255">Endonuclease</keyword>
<gene>
    <name evidence="3" type="ORF">DQ384_38675</name>
</gene>
<organism evidence="3 4">
    <name type="scientific">Sphaerisporangium album</name>
    <dbReference type="NCBI Taxonomy" id="509200"/>
    <lineage>
        <taxon>Bacteria</taxon>
        <taxon>Bacillati</taxon>
        <taxon>Actinomycetota</taxon>
        <taxon>Actinomycetes</taxon>
        <taxon>Streptosporangiales</taxon>
        <taxon>Streptosporangiaceae</taxon>
        <taxon>Sphaerisporangium</taxon>
    </lineage>
</organism>
<dbReference type="AlphaFoldDB" id="A0A367ELR1"/>
<dbReference type="OrthoDB" id="4520214at2"/>
<dbReference type="GO" id="GO:0004519">
    <property type="term" value="F:endonuclease activity"/>
    <property type="evidence" value="ECO:0007669"/>
    <property type="project" value="UniProtKB-KW"/>
</dbReference>
<dbReference type="SUPFAM" id="SSF56219">
    <property type="entry name" value="DNase I-like"/>
    <property type="match status" value="1"/>
</dbReference>
<proteinExistence type="predicted"/>
<keyword evidence="4" id="KW-1185">Reference proteome</keyword>
<evidence type="ECO:0000313" key="3">
    <source>
        <dbReference type="EMBL" id="RCG19056.1"/>
    </source>
</evidence>
<feature type="region of interest" description="Disordered" evidence="1">
    <location>
        <begin position="1"/>
        <end position="20"/>
    </location>
</feature>
<keyword evidence="3" id="KW-0540">Nuclease</keyword>
<dbReference type="EMBL" id="QOIL01000035">
    <property type="protein sequence ID" value="RCG19056.1"/>
    <property type="molecule type" value="Genomic_DNA"/>
</dbReference>
<dbReference type="Gene3D" id="3.60.10.10">
    <property type="entry name" value="Endonuclease/exonuclease/phosphatase"/>
    <property type="match status" value="1"/>
</dbReference>
<evidence type="ECO:0000313" key="4">
    <source>
        <dbReference type="Proteomes" id="UP000253094"/>
    </source>
</evidence>
<sequence length="293" mass="31335">MSKGRCSSTKPSGKPMTSSDARQLSFLGAGEHQAQPGRVRLMTLNAQHASPARSYKQAAWLAGQDADVAVLTEVAAGGAALTQALSEHGFAVHCTDDRGAGRGADYLTLIATRIGQAEPVEIRWPHLPHRCAAVRLHLDDGFSVGVVGLYVPSRGPNARRNVDKRLFQDAVTAQLPALAGALAVTGPVAIAGDLNVVEPGHQPHHAVFGRWEYDFYRAFAAAGYGDAFRHCNLDLADHSWYGRRSGQGYRFDHIFCRPVEAALDCGYDHEPRTIGLSDHAAMTATIAVTSSAS</sequence>
<dbReference type="InterPro" id="IPR036691">
    <property type="entry name" value="Endo/exonu/phosph_ase_sf"/>
</dbReference>
<reference evidence="3 4" key="1">
    <citation type="submission" date="2018-06" db="EMBL/GenBank/DDBJ databases">
        <title>Sphaerisporangium craniellae sp. nov., isolated from a marine sponge in the South China Sea.</title>
        <authorList>
            <person name="Li L."/>
        </authorList>
    </citation>
    <scope>NUCLEOTIDE SEQUENCE [LARGE SCALE GENOMIC DNA]</scope>
    <source>
        <strain evidence="3 4">CCTCC AA 208026</strain>
    </source>
</reference>
<dbReference type="Pfam" id="PF03372">
    <property type="entry name" value="Exo_endo_phos"/>
    <property type="match status" value="1"/>
</dbReference>
<feature type="domain" description="Endonuclease/exonuclease/phosphatase" evidence="2">
    <location>
        <begin position="42"/>
        <end position="279"/>
    </location>
</feature>
<protein>
    <submittedName>
        <fullName evidence="3">Endonuclease</fullName>
    </submittedName>
</protein>
<evidence type="ECO:0000256" key="1">
    <source>
        <dbReference type="SAM" id="MobiDB-lite"/>
    </source>
</evidence>
<name>A0A367ELR1_9ACTN</name>
<evidence type="ECO:0000259" key="2">
    <source>
        <dbReference type="Pfam" id="PF03372"/>
    </source>
</evidence>
<dbReference type="InterPro" id="IPR005135">
    <property type="entry name" value="Endo/exonuclease/phosphatase"/>
</dbReference>
<accession>A0A367ELR1</accession>